<keyword evidence="2" id="KW-0677">Repeat</keyword>
<evidence type="ECO:0000313" key="6">
    <source>
        <dbReference type="Proteomes" id="UP001497516"/>
    </source>
</evidence>
<evidence type="ECO:0000313" key="5">
    <source>
        <dbReference type="EMBL" id="CAL1360525.1"/>
    </source>
</evidence>
<accession>A0AAV2CW37</accession>
<gene>
    <name evidence="5" type="ORF">LTRI10_LOCUS7959</name>
</gene>
<feature type="domain" description="Gnk2-homologous" evidence="4">
    <location>
        <begin position="45"/>
        <end position="151"/>
    </location>
</feature>
<dbReference type="Gene3D" id="3.30.430.20">
    <property type="entry name" value="Gnk2 domain, C-X8-C-X2-C motif"/>
    <property type="match status" value="1"/>
</dbReference>
<name>A0AAV2CW37_9ROSI</name>
<keyword evidence="6" id="KW-1185">Reference proteome</keyword>
<evidence type="ECO:0000256" key="2">
    <source>
        <dbReference type="ARBA" id="ARBA00022737"/>
    </source>
</evidence>
<evidence type="ECO:0000256" key="3">
    <source>
        <dbReference type="SAM" id="SignalP"/>
    </source>
</evidence>
<protein>
    <recommendedName>
        <fullName evidence="4">Gnk2-homologous domain-containing protein</fullName>
    </recommendedName>
</protein>
<dbReference type="PROSITE" id="PS51473">
    <property type="entry name" value="GNK2"/>
    <property type="match status" value="1"/>
</dbReference>
<sequence length="153" mass="16564">MAPVALFLVTITVFLVFLATTTTSVLSAVDRDRNKKVCLPPAENGLFNTDCGNGSTLPPDTPSNVQVDVLSLPGKQLYDAYQQGNYDACTVGNVSGIAFSVYGGCKYGLDSIRCQNCIRDATLVIYQYCRDSVVAQAVSDSCCVRYDRDYTIC</sequence>
<organism evidence="5 6">
    <name type="scientific">Linum trigynum</name>
    <dbReference type="NCBI Taxonomy" id="586398"/>
    <lineage>
        <taxon>Eukaryota</taxon>
        <taxon>Viridiplantae</taxon>
        <taxon>Streptophyta</taxon>
        <taxon>Embryophyta</taxon>
        <taxon>Tracheophyta</taxon>
        <taxon>Spermatophyta</taxon>
        <taxon>Magnoliopsida</taxon>
        <taxon>eudicotyledons</taxon>
        <taxon>Gunneridae</taxon>
        <taxon>Pentapetalae</taxon>
        <taxon>rosids</taxon>
        <taxon>fabids</taxon>
        <taxon>Malpighiales</taxon>
        <taxon>Linaceae</taxon>
        <taxon>Linum</taxon>
    </lineage>
</organism>
<dbReference type="InterPro" id="IPR002902">
    <property type="entry name" value="GNK2"/>
</dbReference>
<dbReference type="InterPro" id="IPR038408">
    <property type="entry name" value="GNK2_sf"/>
</dbReference>
<reference evidence="5 6" key="1">
    <citation type="submission" date="2024-04" db="EMBL/GenBank/DDBJ databases">
        <authorList>
            <person name="Fracassetti M."/>
        </authorList>
    </citation>
    <scope>NUCLEOTIDE SEQUENCE [LARGE SCALE GENOMIC DNA]</scope>
</reference>
<dbReference type="EMBL" id="OZ034814">
    <property type="protein sequence ID" value="CAL1360525.1"/>
    <property type="molecule type" value="Genomic_DNA"/>
</dbReference>
<evidence type="ECO:0000259" key="4">
    <source>
        <dbReference type="PROSITE" id="PS51473"/>
    </source>
</evidence>
<feature type="chain" id="PRO_5043393581" description="Gnk2-homologous domain-containing protein" evidence="3">
    <location>
        <begin position="28"/>
        <end position="153"/>
    </location>
</feature>
<proteinExistence type="predicted"/>
<evidence type="ECO:0000256" key="1">
    <source>
        <dbReference type="ARBA" id="ARBA00022729"/>
    </source>
</evidence>
<dbReference type="AlphaFoldDB" id="A0AAV2CW37"/>
<keyword evidence="1 3" id="KW-0732">Signal</keyword>
<dbReference type="Proteomes" id="UP001497516">
    <property type="component" value="Chromosome 10"/>
</dbReference>
<feature type="signal peptide" evidence="3">
    <location>
        <begin position="1"/>
        <end position="27"/>
    </location>
</feature>